<dbReference type="InterPro" id="IPR003675">
    <property type="entry name" value="Rce1/LyrA-like_dom"/>
</dbReference>
<feature type="transmembrane region" description="Helical" evidence="1">
    <location>
        <begin position="430"/>
        <end position="447"/>
    </location>
</feature>
<dbReference type="EMBL" id="QGHC01000004">
    <property type="protein sequence ID" value="PWK89778.1"/>
    <property type="molecule type" value="Genomic_DNA"/>
</dbReference>
<keyword evidence="3" id="KW-0378">Hydrolase</keyword>
<feature type="transmembrane region" description="Helical" evidence="1">
    <location>
        <begin position="381"/>
        <end position="399"/>
    </location>
</feature>
<keyword evidence="1" id="KW-0472">Membrane</keyword>
<evidence type="ECO:0000259" key="2">
    <source>
        <dbReference type="Pfam" id="PF02517"/>
    </source>
</evidence>
<feature type="transmembrane region" description="Helical" evidence="1">
    <location>
        <begin position="454"/>
        <end position="475"/>
    </location>
</feature>
<feature type="domain" description="CAAX prenyl protease 2/Lysostaphin resistance protein A-like" evidence="2">
    <location>
        <begin position="386"/>
        <end position="464"/>
    </location>
</feature>
<dbReference type="GO" id="GO:0004175">
    <property type="term" value="F:endopeptidase activity"/>
    <property type="evidence" value="ECO:0007669"/>
    <property type="project" value="UniProtKB-ARBA"/>
</dbReference>
<proteinExistence type="predicted"/>
<dbReference type="Pfam" id="PF02517">
    <property type="entry name" value="Rce1-like"/>
    <property type="match status" value="1"/>
</dbReference>
<keyword evidence="1" id="KW-1133">Transmembrane helix</keyword>
<protein>
    <submittedName>
        <fullName evidence="3">CAAX prenyl protease-like protein</fullName>
    </submittedName>
</protein>
<comment type="caution">
    <text evidence="3">The sequence shown here is derived from an EMBL/GenBank/DDBJ whole genome shotgun (WGS) entry which is preliminary data.</text>
</comment>
<evidence type="ECO:0000256" key="1">
    <source>
        <dbReference type="SAM" id="Phobius"/>
    </source>
</evidence>
<reference evidence="3 4" key="1">
    <citation type="submission" date="2018-05" db="EMBL/GenBank/DDBJ databases">
        <title>Genomic Encyclopedia of Type Strains, Phase IV (KMG-IV): sequencing the most valuable type-strain genomes for metagenomic binning, comparative biology and taxonomic classification.</title>
        <authorList>
            <person name="Goeker M."/>
        </authorList>
    </citation>
    <scope>NUCLEOTIDE SEQUENCE [LARGE SCALE GENOMIC DNA]</scope>
    <source>
        <strain evidence="3 4">DSM 14263</strain>
    </source>
</reference>
<dbReference type="AlphaFoldDB" id="A0A316I8G6"/>
<dbReference type="GO" id="GO:0006508">
    <property type="term" value="P:proteolysis"/>
    <property type="evidence" value="ECO:0007669"/>
    <property type="project" value="UniProtKB-KW"/>
</dbReference>
<keyword evidence="3" id="KW-0645">Protease</keyword>
<evidence type="ECO:0000313" key="3">
    <source>
        <dbReference type="EMBL" id="PWK89778.1"/>
    </source>
</evidence>
<name>A0A316I8G6_9GAMM</name>
<feature type="transmembrane region" description="Helical" evidence="1">
    <location>
        <begin position="293"/>
        <end position="312"/>
    </location>
</feature>
<feature type="transmembrane region" description="Helical" evidence="1">
    <location>
        <begin position="263"/>
        <end position="281"/>
    </location>
</feature>
<evidence type="ECO:0000313" key="4">
    <source>
        <dbReference type="Proteomes" id="UP000245812"/>
    </source>
</evidence>
<feature type="transmembrane region" description="Helical" evidence="1">
    <location>
        <begin position="318"/>
        <end position="335"/>
    </location>
</feature>
<sequence>MLAAVLLLALQALAARLTAAHLAGEAAREFALLRSGQPLWQWRFHRPADLVAGRAFGAARVEAAPSGLRITGLDGSPFELGLPLARPVDLAHWPLLALELESPADGMLGVVWRGADGAACMAAAAMPLRDSQRRLRIDLRGLHWQAMAPGGCAAPAGATMLRLRIAVPAQRAIVLRAAALQAVAPAPLPDPADAHELPPRTAPSVVAAERLGLAAAAPVLRLPPGATAERQLDWRDAVQAVRPAALLLPADLPFPPAASAEPAAWPGWALALAYAAGLLLLARREPSGRGGRWLEIGALAFGPLWLIAGLQWGPRPGMPAMLGFVLALLYAAWAERRAPRRDWCWTGEWRAWLPPLALLPAVLLLWRLYGHPFAPPRPAHVAAYLAWAALQQWLVLVVVQRRLERLLPRAGLAVLGAALLFALLHTPNGRLMQLCLLAELWWGWCFLRRRRLLPVALAHALCALLAEAGLAGGLLRSLEVSARFFL</sequence>
<dbReference type="GO" id="GO:0080120">
    <property type="term" value="P:CAAX-box protein maturation"/>
    <property type="evidence" value="ECO:0007669"/>
    <property type="project" value="UniProtKB-ARBA"/>
</dbReference>
<gene>
    <name evidence="3" type="ORF">C7456_104129</name>
</gene>
<feature type="transmembrane region" description="Helical" evidence="1">
    <location>
        <begin position="406"/>
        <end position="424"/>
    </location>
</feature>
<keyword evidence="1" id="KW-0812">Transmembrane</keyword>
<accession>A0A316I8G6</accession>
<keyword evidence="4" id="KW-1185">Reference proteome</keyword>
<organism evidence="3 4">
    <name type="scientific">Fulvimonas soli</name>
    <dbReference type="NCBI Taxonomy" id="155197"/>
    <lineage>
        <taxon>Bacteria</taxon>
        <taxon>Pseudomonadati</taxon>
        <taxon>Pseudomonadota</taxon>
        <taxon>Gammaproteobacteria</taxon>
        <taxon>Lysobacterales</taxon>
        <taxon>Rhodanobacteraceae</taxon>
        <taxon>Fulvimonas</taxon>
    </lineage>
</organism>
<feature type="transmembrane region" description="Helical" evidence="1">
    <location>
        <begin position="351"/>
        <end position="369"/>
    </location>
</feature>
<dbReference type="Proteomes" id="UP000245812">
    <property type="component" value="Unassembled WGS sequence"/>
</dbReference>